<evidence type="ECO:0000256" key="1">
    <source>
        <dbReference type="ARBA" id="ARBA00001971"/>
    </source>
</evidence>
<feature type="transmembrane region" description="Helical" evidence="7">
    <location>
        <begin position="31"/>
        <end position="55"/>
    </location>
</feature>
<gene>
    <name evidence="8" type="ORF">R9X50_00348200</name>
</gene>
<keyword evidence="5 6" id="KW-0408">Iron</keyword>
<evidence type="ECO:0000256" key="4">
    <source>
        <dbReference type="ARBA" id="ARBA00022723"/>
    </source>
</evidence>
<dbReference type="GO" id="GO:0016705">
    <property type="term" value="F:oxidoreductase activity, acting on paired donors, with incorporation or reduction of molecular oxygen"/>
    <property type="evidence" value="ECO:0007669"/>
    <property type="project" value="InterPro"/>
</dbReference>
<dbReference type="Gene3D" id="1.10.630.10">
    <property type="entry name" value="Cytochrome P450"/>
    <property type="match status" value="1"/>
</dbReference>
<keyword evidence="7" id="KW-0812">Transmembrane</keyword>
<reference evidence="8 9" key="1">
    <citation type="submission" date="2023-11" db="EMBL/GenBank/DDBJ databases">
        <title>An acidophilic fungus is an integral part of prey digestion in a carnivorous sundew plant.</title>
        <authorList>
            <person name="Tsai I.J."/>
        </authorList>
    </citation>
    <scope>NUCLEOTIDE SEQUENCE [LARGE SCALE GENOMIC DNA]</scope>
    <source>
        <strain evidence="8">169a</strain>
    </source>
</reference>
<accession>A0AAQ3M442</accession>
<dbReference type="Pfam" id="PF00067">
    <property type="entry name" value="p450"/>
    <property type="match status" value="1"/>
</dbReference>
<evidence type="ECO:0000256" key="2">
    <source>
        <dbReference type="ARBA" id="ARBA00010617"/>
    </source>
</evidence>
<dbReference type="InterPro" id="IPR001128">
    <property type="entry name" value="Cyt_P450"/>
</dbReference>
<dbReference type="InterPro" id="IPR036396">
    <property type="entry name" value="Cyt_P450_sf"/>
</dbReference>
<evidence type="ECO:0000256" key="5">
    <source>
        <dbReference type="ARBA" id="ARBA00023004"/>
    </source>
</evidence>
<dbReference type="InterPro" id="IPR050529">
    <property type="entry name" value="CYP450_sterol_14alpha_dmase"/>
</dbReference>
<dbReference type="PANTHER" id="PTHR24304">
    <property type="entry name" value="CYTOCHROME P450 FAMILY 7"/>
    <property type="match status" value="1"/>
</dbReference>
<dbReference type="InterPro" id="IPR002403">
    <property type="entry name" value="Cyt_P450_E_grp-IV"/>
</dbReference>
<dbReference type="AlphaFoldDB" id="A0AAQ3M442"/>
<keyword evidence="7" id="KW-0472">Membrane</keyword>
<protein>
    <submittedName>
        <fullName evidence="8">Cytochrome P450</fullName>
    </submittedName>
</protein>
<dbReference type="GO" id="GO:0020037">
    <property type="term" value="F:heme binding"/>
    <property type="evidence" value="ECO:0007669"/>
    <property type="project" value="InterPro"/>
</dbReference>
<evidence type="ECO:0000256" key="3">
    <source>
        <dbReference type="ARBA" id="ARBA00022617"/>
    </source>
</evidence>
<evidence type="ECO:0000313" key="8">
    <source>
        <dbReference type="EMBL" id="WPH00652.1"/>
    </source>
</evidence>
<sequence>MRRTGINLGERSPDNRRTAMNMWTTEEANNVLFKALAALSTVWAVLVALLIVTYASRAAQSWPKPPNRGHEPPVAPYWVPYFQHIFSFLWDPNGTYQSSKNKYPNTPYTLLMMGTKFHIFSSKTTVAHVFSRSRAFSFEPVLSSMMENGVNLPEVDRPMFQVTEGSNRFVASNHNIWLKYLTGKRLDDIMAVYMKNFHHVLEEHMDLQSREWISVDFHELMRRLIFEASLVTFFGTRIQYYWADIWEDWKLFNDATYFGVRSNWAYYLQPRAGRARERMLQAFEKWADIDPEEWVSEGVWNETWGIKMNHERELLGRDYGFSLRGRSCLHASFLFVIVTNAAPMATWFATCASNSPAALARYRKEASTLLFPGTSGSFHELGFDVIALKKNQYIQGLWKESLRLGSASAAARVVMEDCELEGYKLKKGSVILLPVQLMHFDESVFPEAKSLLPERWMVKDDQDEAEMERQRLQNQSLRSFGGGTGLCSGRFVAEQEIINVVSTMLLLFEIEFDVGWKEFKLNPRSIGVMSPAKPVTARLRRRIYES</sequence>
<keyword evidence="4 6" id="KW-0479">Metal-binding</keyword>
<evidence type="ECO:0000256" key="7">
    <source>
        <dbReference type="SAM" id="Phobius"/>
    </source>
</evidence>
<comment type="cofactor">
    <cofactor evidence="1 6">
        <name>heme</name>
        <dbReference type="ChEBI" id="CHEBI:30413"/>
    </cofactor>
</comment>
<name>A0AAQ3M442_9PEZI</name>
<dbReference type="GO" id="GO:0005506">
    <property type="term" value="F:iron ion binding"/>
    <property type="evidence" value="ECO:0007669"/>
    <property type="project" value="InterPro"/>
</dbReference>
<dbReference type="Proteomes" id="UP001303373">
    <property type="component" value="Chromosome 4"/>
</dbReference>
<organism evidence="8 9">
    <name type="scientific">Acrodontium crateriforme</name>
    <dbReference type="NCBI Taxonomy" id="150365"/>
    <lineage>
        <taxon>Eukaryota</taxon>
        <taxon>Fungi</taxon>
        <taxon>Dikarya</taxon>
        <taxon>Ascomycota</taxon>
        <taxon>Pezizomycotina</taxon>
        <taxon>Dothideomycetes</taxon>
        <taxon>Dothideomycetidae</taxon>
        <taxon>Mycosphaerellales</taxon>
        <taxon>Teratosphaeriaceae</taxon>
        <taxon>Acrodontium</taxon>
    </lineage>
</organism>
<keyword evidence="7" id="KW-1133">Transmembrane helix</keyword>
<proteinExistence type="inferred from homology"/>
<evidence type="ECO:0000313" key="9">
    <source>
        <dbReference type="Proteomes" id="UP001303373"/>
    </source>
</evidence>
<dbReference type="EMBL" id="CP138583">
    <property type="protein sequence ID" value="WPH00652.1"/>
    <property type="molecule type" value="Genomic_DNA"/>
</dbReference>
<evidence type="ECO:0000256" key="6">
    <source>
        <dbReference type="PIRSR" id="PIRSR602403-1"/>
    </source>
</evidence>
<dbReference type="GO" id="GO:0008395">
    <property type="term" value="F:steroid hydroxylase activity"/>
    <property type="evidence" value="ECO:0007669"/>
    <property type="project" value="TreeGrafter"/>
</dbReference>
<dbReference type="PANTHER" id="PTHR24304:SF2">
    <property type="entry name" value="24-HYDROXYCHOLESTEROL 7-ALPHA-HYDROXYLASE"/>
    <property type="match status" value="1"/>
</dbReference>
<keyword evidence="3 6" id="KW-0349">Heme</keyword>
<comment type="similarity">
    <text evidence="2">Belongs to the cytochrome P450 family.</text>
</comment>
<dbReference type="SUPFAM" id="SSF48264">
    <property type="entry name" value="Cytochrome P450"/>
    <property type="match status" value="1"/>
</dbReference>
<feature type="binding site" description="axial binding residue" evidence="6">
    <location>
        <position position="487"/>
    </location>
    <ligand>
        <name>heme</name>
        <dbReference type="ChEBI" id="CHEBI:30413"/>
    </ligand>
    <ligandPart>
        <name>Fe</name>
        <dbReference type="ChEBI" id="CHEBI:18248"/>
    </ligandPart>
</feature>
<keyword evidence="9" id="KW-1185">Reference proteome</keyword>
<dbReference type="PRINTS" id="PR00465">
    <property type="entry name" value="EP450IV"/>
</dbReference>